<comment type="caution">
    <text evidence="2">The sequence shown here is derived from an EMBL/GenBank/DDBJ whole genome shotgun (WGS) entry which is preliminary data.</text>
</comment>
<sequence>MIKIPLSESQKNKIENIYWDWICKYHIEKLIETIKNDKTMRELVLNGTKDLKAAIKKFLLSDYSELEIIKERIDKIRESNASLKKSTKDFLFARYVNYRNSQAAKIVNILGMTVCPYCNQNHINVVYEKENKVRFWGDLDHFYDKSTYPELVVCLYNMIPVCKVCNQLKSSQKGKLVNPYNCKVKSNIKFRTEFDEKVDLDYLQGKSQNFHITIDKYEATEEDLEEIKLFDLENRYKQLKQNAQEIIIKSRAYDSLYQNQLKKEFELDDEEIMSYIFGYTDNHLNRVLSKFNLDIMNEFINND</sequence>
<evidence type="ECO:0000256" key="1">
    <source>
        <dbReference type="SAM" id="Coils"/>
    </source>
</evidence>
<gene>
    <name evidence="2" type="ORF">FYJ58_14210</name>
</gene>
<dbReference type="AlphaFoldDB" id="A0A6L5Y2B6"/>
<proteinExistence type="predicted"/>
<keyword evidence="3" id="KW-1185">Reference proteome</keyword>
<keyword evidence="1" id="KW-0175">Coiled coil</keyword>
<dbReference type="RefSeq" id="WP_154520363.1">
    <property type="nucleotide sequence ID" value="NZ_VUMT01000047.1"/>
</dbReference>
<evidence type="ECO:0000313" key="2">
    <source>
        <dbReference type="EMBL" id="MSS65007.1"/>
    </source>
</evidence>
<dbReference type="Proteomes" id="UP000482209">
    <property type="component" value="Unassembled WGS sequence"/>
</dbReference>
<name>A0A6L5Y2B6_9FIRM</name>
<evidence type="ECO:0000313" key="3">
    <source>
        <dbReference type="Proteomes" id="UP000482209"/>
    </source>
</evidence>
<feature type="coiled-coil region" evidence="1">
    <location>
        <begin position="222"/>
        <end position="249"/>
    </location>
</feature>
<accession>A0A6L5Y2B6</accession>
<dbReference type="EMBL" id="VUMT01000047">
    <property type="protein sequence ID" value="MSS65007.1"/>
    <property type="molecule type" value="Genomic_DNA"/>
</dbReference>
<protein>
    <recommendedName>
        <fullName evidence="4">HNH domain-containing protein</fullName>
    </recommendedName>
</protein>
<organism evidence="2 3">
    <name type="scientific">Velocimicrobium porci</name>
    <dbReference type="NCBI Taxonomy" id="2606634"/>
    <lineage>
        <taxon>Bacteria</taxon>
        <taxon>Bacillati</taxon>
        <taxon>Bacillota</taxon>
        <taxon>Clostridia</taxon>
        <taxon>Lachnospirales</taxon>
        <taxon>Lachnospiraceae</taxon>
        <taxon>Velocimicrobium</taxon>
    </lineage>
</organism>
<reference evidence="2 3" key="1">
    <citation type="submission" date="2019-08" db="EMBL/GenBank/DDBJ databases">
        <title>In-depth cultivation of the pig gut microbiome towards novel bacterial diversity and tailored functional studies.</title>
        <authorList>
            <person name="Wylensek D."/>
            <person name="Hitch T.C.A."/>
            <person name="Clavel T."/>
        </authorList>
    </citation>
    <scope>NUCLEOTIDE SEQUENCE [LARGE SCALE GENOMIC DNA]</scope>
    <source>
        <strain evidence="2 3">WCA-693-APC-MOT-I</strain>
    </source>
</reference>
<evidence type="ECO:0008006" key="4">
    <source>
        <dbReference type="Google" id="ProtNLM"/>
    </source>
</evidence>